<dbReference type="Proteomes" id="UP001209681">
    <property type="component" value="Unassembled WGS sequence"/>
</dbReference>
<evidence type="ECO:0000259" key="2">
    <source>
        <dbReference type="PROSITE" id="PS51145"/>
    </source>
</evidence>
<dbReference type="RefSeq" id="WP_265425398.1">
    <property type="nucleotide sequence ID" value="NZ_JAPFPW010000012.1"/>
</dbReference>
<keyword evidence="1" id="KW-0732">Signal</keyword>
<accession>A0ABT3NAJ3</accession>
<evidence type="ECO:0000313" key="4">
    <source>
        <dbReference type="Proteomes" id="UP001209681"/>
    </source>
</evidence>
<protein>
    <recommendedName>
        <fullName evidence="2">ZU5 domain-containing protein</fullName>
    </recommendedName>
</protein>
<keyword evidence="4" id="KW-1185">Reference proteome</keyword>
<dbReference type="InterPro" id="IPR000906">
    <property type="entry name" value="ZU5_dom"/>
</dbReference>
<feature type="domain" description="ZU5" evidence="2">
    <location>
        <begin position="38"/>
        <end position="176"/>
    </location>
</feature>
<proteinExistence type="predicted"/>
<evidence type="ECO:0000256" key="1">
    <source>
        <dbReference type="SAM" id="SignalP"/>
    </source>
</evidence>
<sequence length="373" mass="41781">MHFTKLFLCCLLLAITFSCTEESTHSPAAPDSPASPPPAVQAVVDHRGDELSVSDPENPLFRAGVRIPPDALYSTETISISETPLPAPLPSSRAAGPAVRFQPHPLIFESPVTITLPYGEKFADGTPIPDYQVVARYFDPLAHRWTNMALKTRNTRDKTLTFETSHFSVYIAAVENRPPDRPTYPNTLVPGEYFVGNPEFRIINGEPVLLEKGRINRPGYTKGTPFHLYARYSQEGLILMVDQKASVNTPAGYHAMLRDDGRGAILDTSVLFEAFTKIQASGDARLWRWEAVFVPEHTRLKNYEVIDEQNPYALPFPVGQRIYAEMDALNDREVLLSWGFDIIPELRIDLGDGDEWSYYTLCIAFEATFLGYP</sequence>
<evidence type="ECO:0000313" key="3">
    <source>
        <dbReference type="EMBL" id="MCW7754481.1"/>
    </source>
</evidence>
<feature type="chain" id="PRO_5046468239" description="ZU5 domain-containing protein" evidence="1">
    <location>
        <begin position="21"/>
        <end position="373"/>
    </location>
</feature>
<dbReference type="PROSITE" id="PS51145">
    <property type="entry name" value="ZU5"/>
    <property type="match status" value="1"/>
</dbReference>
<dbReference type="Gene3D" id="2.60.220.30">
    <property type="match status" value="1"/>
</dbReference>
<comment type="caution">
    <text evidence="3">The sequence shown here is derived from an EMBL/GenBank/DDBJ whole genome shotgun (WGS) entry which is preliminary data.</text>
</comment>
<organism evidence="3 4">
    <name type="scientific">Desulfobotulus pelophilus</name>
    <dbReference type="NCBI Taxonomy" id="2823377"/>
    <lineage>
        <taxon>Bacteria</taxon>
        <taxon>Pseudomonadati</taxon>
        <taxon>Thermodesulfobacteriota</taxon>
        <taxon>Desulfobacteria</taxon>
        <taxon>Desulfobacterales</taxon>
        <taxon>Desulfobacteraceae</taxon>
        <taxon>Desulfobotulus</taxon>
    </lineage>
</organism>
<gene>
    <name evidence="3" type="ORF">OOT00_10840</name>
</gene>
<dbReference type="EMBL" id="JAPFPW010000012">
    <property type="protein sequence ID" value="MCW7754481.1"/>
    <property type="molecule type" value="Genomic_DNA"/>
</dbReference>
<name>A0ABT3NAJ3_9BACT</name>
<feature type="signal peptide" evidence="1">
    <location>
        <begin position="1"/>
        <end position="20"/>
    </location>
</feature>
<reference evidence="3 4" key="1">
    <citation type="submission" date="2022-11" db="EMBL/GenBank/DDBJ databases">
        <title>Desulfobotulus tamanensis H1 sp. nov. - anaerobic, alkaliphilic, sulphate reducing bacterium isolated from terrestrial mud volcano.</title>
        <authorList>
            <person name="Frolova A."/>
            <person name="Merkel A.Y."/>
            <person name="Slobodkin A.I."/>
        </authorList>
    </citation>
    <scope>NUCLEOTIDE SEQUENCE [LARGE SCALE GENOMIC DNA]</scope>
    <source>
        <strain evidence="3 4">H1</strain>
    </source>
</reference>
<dbReference type="PROSITE" id="PS51257">
    <property type="entry name" value="PROKAR_LIPOPROTEIN"/>
    <property type="match status" value="1"/>
</dbReference>